<dbReference type="AlphaFoldDB" id="A0A1T2L4Q4"/>
<dbReference type="PANTHER" id="PTHR33992">
    <property type="entry name" value="RIBONUCLEASE P PROTEIN COMPONENT"/>
    <property type="match status" value="1"/>
</dbReference>
<comment type="caution">
    <text evidence="9">The sequence shown here is derived from an EMBL/GenBank/DDBJ whole genome shotgun (WGS) entry which is preliminary data.</text>
</comment>
<dbReference type="PANTHER" id="PTHR33992:SF1">
    <property type="entry name" value="RIBONUCLEASE P PROTEIN COMPONENT"/>
    <property type="match status" value="1"/>
</dbReference>
<keyword evidence="6 7" id="KW-0694">RNA-binding</keyword>
<protein>
    <recommendedName>
        <fullName evidence="7 8">Ribonuclease P protein component</fullName>
        <shortName evidence="7">RNase P protein</shortName>
        <shortName evidence="7">RNaseP protein</shortName>
        <ecNumber evidence="7 8">3.1.26.5</ecNumber>
    </recommendedName>
    <alternativeName>
        <fullName evidence="7">Protein C5</fullName>
    </alternativeName>
</protein>
<organism evidence="9 10">
    <name type="scientific">Solemya pervernicosa gill symbiont</name>
    <dbReference type="NCBI Taxonomy" id="642797"/>
    <lineage>
        <taxon>Bacteria</taxon>
        <taxon>Pseudomonadati</taxon>
        <taxon>Pseudomonadota</taxon>
        <taxon>Gammaproteobacteria</taxon>
        <taxon>sulfur-oxidizing symbionts</taxon>
    </lineage>
</organism>
<evidence type="ECO:0000256" key="2">
    <source>
        <dbReference type="ARBA" id="ARBA00022694"/>
    </source>
</evidence>
<sequence length="118" mass="13604">MNFPRLARLTLKRDFSFVFEDPCKVSAGSFTILARRNELSHPRLGMAISKKNAKTAVSRNRIKRMVRESFRAHYEQLGDFDIVVLTRRGVMEQSKQQLSMSLEKQWNALVKRCAASLS</sequence>
<reference evidence="9 10" key="1">
    <citation type="submission" date="2016-11" db="EMBL/GenBank/DDBJ databases">
        <title>Mixed transmission modes and dynamic genome evolution in an obligate animal-bacterial symbiosis.</title>
        <authorList>
            <person name="Russell S.L."/>
            <person name="Corbett-Detig R.B."/>
            <person name="Cavanaugh C.M."/>
        </authorList>
    </citation>
    <scope>NUCLEOTIDE SEQUENCE [LARGE SCALE GENOMIC DNA]</scope>
    <source>
        <strain evidence="9">Sveles-Q1</strain>
    </source>
</reference>
<evidence type="ECO:0000256" key="4">
    <source>
        <dbReference type="ARBA" id="ARBA00022759"/>
    </source>
</evidence>
<evidence type="ECO:0000256" key="3">
    <source>
        <dbReference type="ARBA" id="ARBA00022722"/>
    </source>
</evidence>
<dbReference type="GO" id="GO:0030677">
    <property type="term" value="C:ribonuclease P complex"/>
    <property type="evidence" value="ECO:0007669"/>
    <property type="project" value="TreeGrafter"/>
</dbReference>
<dbReference type="GO" id="GO:0001682">
    <property type="term" value="P:tRNA 5'-leader removal"/>
    <property type="evidence" value="ECO:0007669"/>
    <property type="project" value="UniProtKB-UniRule"/>
</dbReference>
<dbReference type="PROSITE" id="PS00648">
    <property type="entry name" value="RIBONUCLEASE_P"/>
    <property type="match status" value="1"/>
</dbReference>
<dbReference type="HAMAP" id="MF_00227">
    <property type="entry name" value="RNase_P"/>
    <property type="match status" value="1"/>
</dbReference>
<gene>
    <name evidence="7" type="primary">rnpA</name>
    <name evidence="9" type="ORF">BOW53_09025</name>
</gene>
<dbReference type="Gene3D" id="3.30.230.10">
    <property type="match status" value="1"/>
</dbReference>
<dbReference type="EC" id="3.1.26.5" evidence="7 8"/>
<keyword evidence="4 7" id="KW-0255">Endonuclease</keyword>
<evidence type="ECO:0000256" key="8">
    <source>
        <dbReference type="NCBIfam" id="TIGR00188"/>
    </source>
</evidence>
<keyword evidence="3 7" id="KW-0540">Nuclease</keyword>
<evidence type="ECO:0000256" key="7">
    <source>
        <dbReference type="HAMAP-Rule" id="MF_00227"/>
    </source>
</evidence>
<proteinExistence type="inferred from homology"/>
<evidence type="ECO:0000256" key="5">
    <source>
        <dbReference type="ARBA" id="ARBA00022801"/>
    </source>
</evidence>
<dbReference type="GO" id="GO:0000049">
    <property type="term" value="F:tRNA binding"/>
    <property type="evidence" value="ECO:0007669"/>
    <property type="project" value="UniProtKB-UniRule"/>
</dbReference>
<dbReference type="RefSeq" id="WP_078483755.1">
    <property type="nucleotide sequence ID" value="NZ_MPRL01000033.1"/>
</dbReference>
<evidence type="ECO:0000256" key="1">
    <source>
        <dbReference type="ARBA" id="ARBA00002663"/>
    </source>
</evidence>
<dbReference type="GO" id="GO:0042781">
    <property type="term" value="F:3'-tRNA processing endoribonuclease activity"/>
    <property type="evidence" value="ECO:0007669"/>
    <property type="project" value="TreeGrafter"/>
</dbReference>
<keyword evidence="10" id="KW-1185">Reference proteome</keyword>
<evidence type="ECO:0000256" key="6">
    <source>
        <dbReference type="ARBA" id="ARBA00022884"/>
    </source>
</evidence>
<comment type="similarity">
    <text evidence="7">Belongs to the RnpA family.</text>
</comment>
<dbReference type="Proteomes" id="UP000191110">
    <property type="component" value="Unassembled WGS sequence"/>
</dbReference>
<dbReference type="InterPro" id="IPR020539">
    <property type="entry name" value="RNase_P_CS"/>
</dbReference>
<comment type="catalytic activity">
    <reaction evidence="7">
        <text>Endonucleolytic cleavage of RNA, removing 5'-extranucleotides from tRNA precursor.</text>
        <dbReference type="EC" id="3.1.26.5"/>
    </reaction>
</comment>
<comment type="subunit">
    <text evidence="7">Consists of a catalytic RNA component (M1 or rnpB) and a protein subunit.</text>
</comment>
<name>A0A1T2L4Q4_9GAMM</name>
<dbReference type="Pfam" id="PF00825">
    <property type="entry name" value="Ribonuclease_P"/>
    <property type="match status" value="1"/>
</dbReference>
<dbReference type="InterPro" id="IPR020568">
    <property type="entry name" value="Ribosomal_Su5_D2-typ_SF"/>
</dbReference>
<accession>A0A1T2L4Q4</accession>
<dbReference type="InterPro" id="IPR014721">
    <property type="entry name" value="Ribsml_uS5_D2-typ_fold_subgr"/>
</dbReference>
<keyword evidence="5 7" id="KW-0378">Hydrolase</keyword>
<dbReference type="OrthoDB" id="9796422at2"/>
<dbReference type="EMBL" id="MPRL01000033">
    <property type="protein sequence ID" value="OOZ40087.1"/>
    <property type="molecule type" value="Genomic_DNA"/>
</dbReference>
<keyword evidence="2 7" id="KW-0819">tRNA processing</keyword>
<evidence type="ECO:0000313" key="10">
    <source>
        <dbReference type="Proteomes" id="UP000191110"/>
    </source>
</evidence>
<dbReference type="NCBIfam" id="TIGR00188">
    <property type="entry name" value="rnpA"/>
    <property type="match status" value="1"/>
</dbReference>
<evidence type="ECO:0000313" key="9">
    <source>
        <dbReference type="EMBL" id="OOZ40087.1"/>
    </source>
</evidence>
<comment type="function">
    <text evidence="1 7">RNaseP catalyzes the removal of the 5'-leader sequence from pre-tRNA to produce the mature 5'-terminus. It can also cleave other RNA substrates such as 4.5S RNA. The protein component plays an auxiliary but essential role in vivo by binding to the 5'-leader sequence and broadening the substrate specificity of the ribozyme.</text>
</comment>
<dbReference type="GO" id="GO:0004526">
    <property type="term" value="F:ribonuclease P activity"/>
    <property type="evidence" value="ECO:0007669"/>
    <property type="project" value="UniProtKB-UniRule"/>
</dbReference>
<dbReference type="SUPFAM" id="SSF54211">
    <property type="entry name" value="Ribosomal protein S5 domain 2-like"/>
    <property type="match status" value="1"/>
</dbReference>
<dbReference type="InterPro" id="IPR000100">
    <property type="entry name" value="RNase_P"/>
</dbReference>